<reference evidence="2" key="1">
    <citation type="submission" date="2018-06" db="EMBL/GenBank/DDBJ databases">
        <authorList>
            <person name="Zhirakovskaya E."/>
        </authorList>
    </citation>
    <scope>NUCLEOTIDE SEQUENCE</scope>
</reference>
<name>A0A3B0UD26_9ZZZZ</name>
<feature type="transmembrane region" description="Helical" evidence="1">
    <location>
        <begin position="82"/>
        <end position="105"/>
    </location>
</feature>
<dbReference type="EMBL" id="UOET01000292">
    <property type="protein sequence ID" value="VAW28875.1"/>
    <property type="molecule type" value="Genomic_DNA"/>
</dbReference>
<dbReference type="AlphaFoldDB" id="A0A3B0UD26"/>
<dbReference type="EC" id="1.7.99.7" evidence="2"/>
<feature type="transmembrane region" description="Helical" evidence="1">
    <location>
        <begin position="189"/>
        <end position="211"/>
    </location>
</feature>
<dbReference type="Gene3D" id="1.20.210.10">
    <property type="entry name" value="Cytochrome c oxidase-like, subunit I domain"/>
    <property type="match status" value="1"/>
</dbReference>
<keyword evidence="1" id="KW-0812">Transmembrane</keyword>
<evidence type="ECO:0000256" key="1">
    <source>
        <dbReference type="SAM" id="Phobius"/>
    </source>
</evidence>
<dbReference type="GO" id="GO:0004129">
    <property type="term" value="F:cytochrome-c oxidase activity"/>
    <property type="evidence" value="ECO:0007669"/>
    <property type="project" value="InterPro"/>
</dbReference>
<dbReference type="Pfam" id="PF00115">
    <property type="entry name" value="COX1"/>
    <property type="match status" value="1"/>
</dbReference>
<sequence length="236" mass="27312">MKTLHKAPKKSPINMLLLITTIGTILMYLPGMPYFRNFVVQDYLRWWVIHYWVEATWEMYETLFIGYLIIKLFKVPKERMYRWFYIEFFLILASGILGMGHHYFWIGTPHYWTWVGSIFSVFEAIPPVAMMIDGLIYARKAKIRANNLPALYWLIGGTIGSFIGLTILGGSQTWFSVNYWMHGTEVTAAHGHMAFFSAFAAIFIAFIYYALETRNGEESFKNTITDNPDGHGLSGL</sequence>
<dbReference type="GO" id="GO:0016491">
    <property type="term" value="F:oxidoreductase activity"/>
    <property type="evidence" value="ECO:0007669"/>
    <property type="project" value="UniProtKB-KW"/>
</dbReference>
<keyword evidence="2" id="KW-0560">Oxidoreductase</keyword>
<dbReference type="GO" id="GO:0020037">
    <property type="term" value="F:heme binding"/>
    <property type="evidence" value="ECO:0007669"/>
    <property type="project" value="InterPro"/>
</dbReference>
<dbReference type="SUPFAM" id="SSF81442">
    <property type="entry name" value="Cytochrome c oxidase subunit I-like"/>
    <property type="match status" value="1"/>
</dbReference>
<accession>A0A3B0UD26</accession>
<organism evidence="2">
    <name type="scientific">hydrothermal vent metagenome</name>
    <dbReference type="NCBI Taxonomy" id="652676"/>
    <lineage>
        <taxon>unclassified sequences</taxon>
        <taxon>metagenomes</taxon>
        <taxon>ecological metagenomes</taxon>
    </lineage>
</organism>
<dbReference type="GO" id="GO:0016020">
    <property type="term" value="C:membrane"/>
    <property type="evidence" value="ECO:0007669"/>
    <property type="project" value="InterPro"/>
</dbReference>
<evidence type="ECO:0000313" key="2">
    <source>
        <dbReference type="EMBL" id="VAW28875.1"/>
    </source>
</evidence>
<dbReference type="GO" id="GO:0009060">
    <property type="term" value="P:aerobic respiration"/>
    <property type="evidence" value="ECO:0007669"/>
    <property type="project" value="InterPro"/>
</dbReference>
<feature type="transmembrane region" description="Helical" evidence="1">
    <location>
        <begin position="12"/>
        <end position="29"/>
    </location>
</feature>
<feature type="transmembrane region" description="Helical" evidence="1">
    <location>
        <begin position="49"/>
        <end position="70"/>
    </location>
</feature>
<feature type="transmembrane region" description="Helical" evidence="1">
    <location>
        <begin position="111"/>
        <end position="138"/>
    </location>
</feature>
<protein>
    <submittedName>
        <fullName evidence="2">Nitric-oxide reductase subunit B</fullName>
        <ecNumber evidence="2">1.7.99.7</ecNumber>
    </submittedName>
</protein>
<dbReference type="InterPro" id="IPR036927">
    <property type="entry name" value="Cyt_c_oxase-like_su1_sf"/>
</dbReference>
<keyword evidence="1" id="KW-1133">Transmembrane helix</keyword>
<keyword evidence="1" id="KW-0472">Membrane</keyword>
<dbReference type="InterPro" id="IPR000883">
    <property type="entry name" value="Cyt_C_Oxase_1"/>
</dbReference>
<gene>
    <name evidence="2" type="ORF">MNBD_BACTEROID07-1812</name>
</gene>
<proteinExistence type="predicted"/>
<feature type="transmembrane region" description="Helical" evidence="1">
    <location>
        <begin position="150"/>
        <end position="169"/>
    </location>
</feature>